<dbReference type="Gene3D" id="2.40.50.140">
    <property type="entry name" value="Nucleic acid-binding proteins"/>
    <property type="match status" value="2"/>
</dbReference>
<sequence length="809" mass="92620">MLRNLKDNKKFGKVIANFYVIEFQNRRLPHAHILITLAPEDKPKCPDDIDVIISAEIPDKDTDPLAFETITKNMLHGPCGPCLIDGKCSKHFPKKFCAETTFHDNGFVQYRRRQNREPIIVNGRAVDNRWVVPYNRDLCVKYNAHNNVERVSAKVCGEESFEDIQTIDGVIHPTFRSACHALGLLDDDNEWHETLSEASNWALDSQLRNMFCSILMFSEVSDPKQLWEQHWGELTDDLERMMRRQTRNPKLRLTPEEMQNQGLQEIEHILNKLGRSLTDFPDMPQPSSELARNALNRLIRDELEYDTHDEANRFDTLVRGLNTDQYRVYAAILDAHSRDVGGLFFVYNSGGTGKTYLWNTLIAKFRSKRKIVLSMASSGIAALLLSGGKTAHLTFKIPFDLDQHSICNFKKDSTRADLSDICNDNRVFGGKLVVLGGDFRQILPVVPDEGRESIVAATLHRASFWRDCQVMCLRINMRLCRSDVPSDTLEQIREFADWIIKVGEGVIAGVSITEEGNVQRYYSSDTLGHTEDGGILDNMEPMELLNSLNLSGLPNHCLELKVGAPEMNTRYTPCRCVTLTTLNVNMRVRLLWMVTEQSRAKGTNYVHRSWSMVFTDSEGNEVQITLFNADIDKYKENLKRGKVYSIAQLELMPLDTSYKYATNQMRLKFGNKTMITEILDDCDDIPRYNFRFIEFCNIPQYLHMRNSPLIDVIGLVIYVSESYRVSGGRQQFKRDVLLCNTNMETMRLTLWEVFAHDQGRFLFYELNQDHVLGASMVSVGSYYGACLSTVGRTRLFIDPDINETDDLHG</sequence>
<name>A0A803MUL7_CHEQI</name>
<keyword evidence="1" id="KW-0227">DNA damage</keyword>
<dbReference type="PANTHER" id="PTHR10492">
    <property type="match status" value="1"/>
</dbReference>
<keyword evidence="1" id="KW-0067">ATP-binding</keyword>
<dbReference type="Pfam" id="PF02721">
    <property type="entry name" value="DUF223"/>
    <property type="match status" value="1"/>
</dbReference>
<feature type="domain" description="DNA helicase Pif1-like DEAD-box helicase" evidence="3">
    <location>
        <begin position="321"/>
        <end position="418"/>
    </location>
</feature>
<keyword evidence="1" id="KW-0234">DNA repair</keyword>
<organism evidence="5 6">
    <name type="scientific">Chenopodium quinoa</name>
    <name type="common">Quinoa</name>
    <dbReference type="NCBI Taxonomy" id="63459"/>
    <lineage>
        <taxon>Eukaryota</taxon>
        <taxon>Viridiplantae</taxon>
        <taxon>Streptophyta</taxon>
        <taxon>Embryophyta</taxon>
        <taxon>Tracheophyta</taxon>
        <taxon>Spermatophyta</taxon>
        <taxon>Magnoliopsida</taxon>
        <taxon>eudicotyledons</taxon>
        <taxon>Gunneridae</taxon>
        <taxon>Pentapetalae</taxon>
        <taxon>Caryophyllales</taxon>
        <taxon>Chenopodiaceae</taxon>
        <taxon>Chenopodioideae</taxon>
        <taxon>Atripliceae</taxon>
        <taxon>Chenopodium</taxon>
    </lineage>
</organism>
<dbReference type="Proteomes" id="UP000596660">
    <property type="component" value="Unplaced"/>
</dbReference>
<dbReference type="GO" id="GO:0005524">
    <property type="term" value="F:ATP binding"/>
    <property type="evidence" value="ECO:0007669"/>
    <property type="project" value="UniProtKB-KW"/>
</dbReference>
<dbReference type="GO" id="GO:0006310">
    <property type="term" value="P:DNA recombination"/>
    <property type="evidence" value="ECO:0007669"/>
    <property type="project" value="UniProtKB-KW"/>
</dbReference>
<protein>
    <recommendedName>
        <fullName evidence="1">ATP-dependent DNA helicase</fullName>
        <ecNumber evidence="1">5.6.2.3</ecNumber>
    </recommendedName>
</protein>
<accession>A0A803MUL7</accession>
<dbReference type="EnsemblPlants" id="AUR62035529-RA">
    <property type="protein sequence ID" value="AUR62035529-RA:cds"/>
    <property type="gene ID" value="AUR62035529"/>
</dbReference>
<dbReference type="GO" id="GO:0000723">
    <property type="term" value="P:telomere maintenance"/>
    <property type="evidence" value="ECO:0007669"/>
    <property type="project" value="InterPro"/>
</dbReference>
<proteinExistence type="inferred from homology"/>
<dbReference type="SUPFAM" id="SSF52540">
    <property type="entry name" value="P-loop containing nucleoside triphosphate hydrolases"/>
    <property type="match status" value="1"/>
</dbReference>
<dbReference type="AlphaFoldDB" id="A0A803MUL7"/>
<reference evidence="5" key="1">
    <citation type="journal article" date="2017" name="Nature">
        <title>The genome of Chenopodium quinoa.</title>
        <authorList>
            <person name="Jarvis D.E."/>
            <person name="Ho Y.S."/>
            <person name="Lightfoot D.J."/>
            <person name="Schmoeckel S.M."/>
            <person name="Li B."/>
            <person name="Borm T.J.A."/>
            <person name="Ohyanagi H."/>
            <person name="Mineta K."/>
            <person name="Michell C.T."/>
            <person name="Saber N."/>
            <person name="Kharbatia N.M."/>
            <person name="Rupper R.R."/>
            <person name="Sharp A.R."/>
            <person name="Dally N."/>
            <person name="Boughton B.A."/>
            <person name="Woo Y.H."/>
            <person name="Gao G."/>
            <person name="Schijlen E.G.W.M."/>
            <person name="Guo X."/>
            <person name="Momin A.A."/>
            <person name="Negrao S."/>
            <person name="Al-Babili S."/>
            <person name="Gehring C."/>
            <person name="Roessner U."/>
            <person name="Jung C."/>
            <person name="Murphy K."/>
            <person name="Arold S.T."/>
            <person name="Gojobori T."/>
            <person name="van der Linden C.G."/>
            <person name="van Loo E.N."/>
            <person name="Jellen E.N."/>
            <person name="Maughan P.J."/>
            <person name="Tester M."/>
        </authorList>
    </citation>
    <scope>NUCLEOTIDE SEQUENCE [LARGE SCALE GENOMIC DNA]</scope>
    <source>
        <strain evidence="5">cv. PI 614886</strain>
    </source>
</reference>
<dbReference type="GO" id="GO:0006281">
    <property type="term" value="P:DNA repair"/>
    <property type="evidence" value="ECO:0007669"/>
    <property type="project" value="UniProtKB-KW"/>
</dbReference>
<feature type="domain" description="Replication protein A 70 kDa DNA-binding subunit B/D first OB fold" evidence="2">
    <location>
        <begin position="607"/>
        <end position="677"/>
    </location>
</feature>
<dbReference type="InterPro" id="IPR027417">
    <property type="entry name" value="P-loop_NTPase"/>
</dbReference>
<dbReference type="PANTHER" id="PTHR10492:SF90">
    <property type="entry name" value="ATP-DEPENDENT DNA HELICASE"/>
    <property type="match status" value="1"/>
</dbReference>
<keyword evidence="1" id="KW-0347">Helicase</keyword>
<keyword evidence="1" id="KW-0547">Nucleotide-binding</keyword>
<dbReference type="Gramene" id="AUR62035529-RA">
    <property type="protein sequence ID" value="AUR62035529-RA:cds"/>
    <property type="gene ID" value="AUR62035529"/>
</dbReference>
<keyword evidence="1" id="KW-0233">DNA recombination</keyword>
<dbReference type="GO" id="GO:0043139">
    <property type="term" value="F:5'-3' DNA helicase activity"/>
    <property type="evidence" value="ECO:0007669"/>
    <property type="project" value="UniProtKB-EC"/>
</dbReference>
<dbReference type="GO" id="GO:0016787">
    <property type="term" value="F:hydrolase activity"/>
    <property type="evidence" value="ECO:0007669"/>
    <property type="project" value="UniProtKB-KW"/>
</dbReference>
<dbReference type="OMA" id="PEMNTRY"/>
<evidence type="ECO:0000259" key="3">
    <source>
        <dbReference type="Pfam" id="PF05970"/>
    </source>
</evidence>
<dbReference type="InterPro" id="IPR010285">
    <property type="entry name" value="DNA_helicase_pif1-like_DEAD"/>
</dbReference>
<dbReference type="Pfam" id="PF21530">
    <property type="entry name" value="Pif1_2B_dom"/>
    <property type="match status" value="1"/>
</dbReference>
<dbReference type="SUPFAM" id="SSF50249">
    <property type="entry name" value="Nucleic acid-binding proteins"/>
    <property type="match status" value="2"/>
</dbReference>
<evidence type="ECO:0000256" key="1">
    <source>
        <dbReference type="RuleBase" id="RU363044"/>
    </source>
</evidence>
<comment type="catalytic activity">
    <reaction evidence="1">
        <text>ATP + H2O = ADP + phosphate + H(+)</text>
        <dbReference type="Rhea" id="RHEA:13065"/>
        <dbReference type="ChEBI" id="CHEBI:15377"/>
        <dbReference type="ChEBI" id="CHEBI:15378"/>
        <dbReference type="ChEBI" id="CHEBI:30616"/>
        <dbReference type="ChEBI" id="CHEBI:43474"/>
        <dbReference type="ChEBI" id="CHEBI:456216"/>
        <dbReference type="EC" id="5.6.2.3"/>
    </reaction>
</comment>
<keyword evidence="6" id="KW-1185">Reference proteome</keyword>
<dbReference type="EC" id="5.6.2.3" evidence="1"/>
<evidence type="ECO:0000259" key="4">
    <source>
        <dbReference type="Pfam" id="PF21530"/>
    </source>
</evidence>
<evidence type="ECO:0000313" key="5">
    <source>
        <dbReference type="EnsemblPlants" id="AUR62035529-RA:cds"/>
    </source>
</evidence>
<reference evidence="5" key="2">
    <citation type="submission" date="2021-03" db="UniProtKB">
        <authorList>
            <consortium name="EnsemblPlants"/>
        </authorList>
    </citation>
    <scope>IDENTIFICATION</scope>
</reference>
<feature type="domain" description="DNA helicase Pif1-like DEAD-box helicase" evidence="3">
    <location>
        <begin position="419"/>
        <end position="507"/>
    </location>
</feature>
<comment type="cofactor">
    <cofactor evidence="1">
        <name>Mg(2+)</name>
        <dbReference type="ChEBI" id="CHEBI:18420"/>
    </cofactor>
</comment>
<dbReference type="Gene3D" id="3.40.50.300">
    <property type="entry name" value="P-loop containing nucleotide triphosphate hydrolases"/>
    <property type="match status" value="1"/>
</dbReference>
<comment type="similarity">
    <text evidence="1">Belongs to the helicase family.</text>
</comment>
<dbReference type="InterPro" id="IPR049163">
    <property type="entry name" value="Pif1-like_2B_dom"/>
</dbReference>
<evidence type="ECO:0000313" key="6">
    <source>
        <dbReference type="Proteomes" id="UP000596660"/>
    </source>
</evidence>
<keyword evidence="1" id="KW-0378">Hydrolase</keyword>
<evidence type="ECO:0000259" key="2">
    <source>
        <dbReference type="Pfam" id="PF02721"/>
    </source>
</evidence>
<dbReference type="Pfam" id="PF05970">
    <property type="entry name" value="PIF1"/>
    <property type="match status" value="2"/>
</dbReference>
<dbReference type="InterPro" id="IPR003871">
    <property type="entry name" value="RFA1B/D_OB_1st"/>
</dbReference>
<dbReference type="InterPro" id="IPR012340">
    <property type="entry name" value="NA-bd_OB-fold"/>
</dbReference>
<feature type="domain" description="DNA helicase Pif1-like 2B" evidence="4">
    <location>
        <begin position="543"/>
        <end position="567"/>
    </location>
</feature>